<proteinExistence type="predicted"/>
<reference evidence="4 5" key="1">
    <citation type="submission" date="2024-08" db="EMBL/GenBank/DDBJ databases">
        <authorList>
            <person name="Cucini C."/>
            <person name="Frati F."/>
        </authorList>
    </citation>
    <scope>NUCLEOTIDE SEQUENCE [LARGE SCALE GENOMIC DNA]</scope>
</reference>
<evidence type="ECO:0000313" key="5">
    <source>
        <dbReference type="Proteomes" id="UP001642540"/>
    </source>
</evidence>
<dbReference type="Pfam" id="PF00568">
    <property type="entry name" value="WH1"/>
    <property type="match status" value="1"/>
</dbReference>
<feature type="compositionally biased region" description="Polar residues" evidence="1">
    <location>
        <begin position="361"/>
        <end position="374"/>
    </location>
</feature>
<dbReference type="CDD" id="cd10574">
    <property type="entry name" value="EVH1_SPRED-like"/>
    <property type="match status" value="1"/>
</dbReference>
<organism evidence="4 5">
    <name type="scientific">Orchesella dallaii</name>
    <dbReference type="NCBI Taxonomy" id="48710"/>
    <lineage>
        <taxon>Eukaryota</taxon>
        <taxon>Metazoa</taxon>
        <taxon>Ecdysozoa</taxon>
        <taxon>Arthropoda</taxon>
        <taxon>Hexapoda</taxon>
        <taxon>Collembola</taxon>
        <taxon>Entomobryomorpha</taxon>
        <taxon>Entomobryoidea</taxon>
        <taxon>Orchesellidae</taxon>
        <taxon>Orchesellinae</taxon>
        <taxon>Orchesella</taxon>
    </lineage>
</organism>
<evidence type="ECO:0000256" key="1">
    <source>
        <dbReference type="SAM" id="MobiDB-lite"/>
    </source>
</evidence>
<dbReference type="InterPro" id="IPR041937">
    <property type="entry name" value="SPRE_EVH1"/>
</dbReference>
<keyword evidence="2" id="KW-1133">Transmembrane helix</keyword>
<dbReference type="PANTHER" id="PTHR11202">
    <property type="entry name" value="SPROUTY-RELATED, EVH1 DOMAIN-CONTAINING PROTEIN FAMILY MEMBER"/>
    <property type="match status" value="1"/>
</dbReference>
<keyword evidence="5" id="KW-1185">Reference proteome</keyword>
<dbReference type="PROSITE" id="PS50229">
    <property type="entry name" value="WH1"/>
    <property type="match status" value="1"/>
</dbReference>
<dbReference type="InterPro" id="IPR007875">
    <property type="entry name" value="Sprouty"/>
</dbReference>
<sequence length="518" mass="57139">MTAGKWQLEIDKTNDDSQYDQTDAEKTCRTCSNNGSKTRPDHVEIVIAAPSATSPSSLFRPYASFPIPTYPPPPPFQQLEQEQVEPPPQILPRIHFDMTTDETQEDGQYLVRVRAQVMTRDDSTGGWVPLGGGGLSNVSVCKRIQDKNEYLIHGKRISDQSVVLSCTIKRDFEYNKVMPTFHHWKTGEKKFGLTFQTAADARAFDKGVCLAIEDLLDDIPELSPLHKYVPDLGDDDVFMALDLPVERDSLSSGSGSGTGSHPQYPPPAHLHRMYFTSKSSGGGGGMKDGMGSSCGAAYSKEVHSMSSKDKYSDRDLISCDKDFREDEPYSSYVQFASRDRPHEYSYPVVQPSAPKKHSPSEHSSGSFGTVTSQPKKPIQLDPLSLQPPPLLPTKSSGSTKKKRTCGKKRRCRDCHEVYSEDSNPKGSCSFGPDPVRDGIELLTCMGCARGMLYHCLSGAEGDIPPHPCALRHHRCTRRWLALGLLSLILPCLCLYIPFEGCHRAATSCAVCGARHHPS</sequence>
<accession>A0ABP1QE54</accession>
<dbReference type="PROSITE" id="PS51227">
    <property type="entry name" value="SPR"/>
    <property type="match status" value="1"/>
</dbReference>
<feature type="region of interest" description="Disordered" evidence="1">
    <location>
        <begin position="344"/>
        <end position="404"/>
    </location>
</feature>
<dbReference type="Proteomes" id="UP001642540">
    <property type="component" value="Unassembled WGS sequence"/>
</dbReference>
<comment type="caution">
    <text evidence="4">The sequence shown here is derived from an EMBL/GenBank/DDBJ whole genome shotgun (WGS) entry which is preliminary data.</text>
</comment>
<feature type="region of interest" description="Disordered" evidence="1">
    <location>
        <begin position="1"/>
        <end position="23"/>
    </location>
</feature>
<dbReference type="PANTHER" id="PTHR11202:SF3">
    <property type="entry name" value="SPROUTY-RELATED PROTEIN WITH EVH-1 DOMAIN, ISOFORM C"/>
    <property type="match status" value="1"/>
</dbReference>
<dbReference type="Pfam" id="PF05210">
    <property type="entry name" value="Sprouty"/>
    <property type="match status" value="1"/>
</dbReference>
<keyword evidence="2" id="KW-0812">Transmembrane</keyword>
<feature type="region of interest" description="Disordered" evidence="1">
    <location>
        <begin position="249"/>
        <end position="288"/>
    </location>
</feature>
<dbReference type="EMBL" id="CAXLJM020000032">
    <property type="protein sequence ID" value="CAL8099708.1"/>
    <property type="molecule type" value="Genomic_DNA"/>
</dbReference>
<evidence type="ECO:0000256" key="2">
    <source>
        <dbReference type="SAM" id="Phobius"/>
    </source>
</evidence>
<name>A0ABP1QE54_9HEXA</name>
<evidence type="ECO:0000313" key="4">
    <source>
        <dbReference type="EMBL" id="CAL8099708.1"/>
    </source>
</evidence>
<evidence type="ECO:0000259" key="3">
    <source>
        <dbReference type="PROSITE" id="PS50229"/>
    </source>
</evidence>
<feature type="transmembrane region" description="Helical" evidence="2">
    <location>
        <begin position="479"/>
        <end position="498"/>
    </location>
</feature>
<dbReference type="InterPro" id="IPR000697">
    <property type="entry name" value="WH1/EVH1_dom"/>
</dbReference>
<dbReference type="SMART" id="SM00461">
    <property type="entry name" value="WH1"/>
    <property type="match status" value="1"/>
</dbReference>
<dbReference type="SUPFAM" id="SSF50729">
    <property type="entry name" value="PH domain-like"/>
    <property type="match status" value="1"/>
</dbReference>
<keyword evidence="2" id="KW-0472">Membrane</keyword>
<dbReference type="InterPro" id="IPR011993">
    <property type="entry name" value="PH-like_dom_sf"/>
</dbReference>
<dbReference type="Gene3D" id="2.30.29.30">
    <property type="entry name" value="Pleckstrin-homology domain (PH domain)/Phosphotyrosine-binding domain (PTB)"/>
    <property type="match status" value="1"/>
</dbReference>
<protein>
    <recommendedName>
        <fullName evidence="3">WH1 domain-containing protein</fullName>
    </recommendedName>
</protein>
<gene>
    <name evidence="4" type="ORF">ODALV1_LOCUS10319</name>
</gene>
<feature type="domain" description="WH1" evidence="3">
    <location>
        <begin position="102"/>
        <end position="215"/>
    </location>
</feature>